<dbReference type="GO" id="GO:0044732">
    <property type="term" value="C:mitotic spindle pole body"/>
    <property type="evidence" value="ECO:0007669"/>
    <property type="project" value="TreeGrafter"/>
</dbReference>
<sequence length="762" mass="84845">MLHEILLSLSGLQSPIWTQTDAPEVKYAQGLNQYVSPPERAMLQSLAQLHDLHIQIKNATTRISREHPSMTCRAVSSSMSDVHLGRFMDKIIQVETSILKKDAGYVGAYEIVPLSTIVSDFAPWTRRLEWLWSIVRKMNHDSAGRQTKACAASILDLLEQETHTGYSDIQDMAFALLTVAQKAWMRAVSVWVLYGKLPMSGADDFCIKQNLRSLSTMDTFLLDHSLVPKLVSPTGANALLSIGSALNQLRSQEVLAATLIKGLNDAAMTLLPRHLRLLQSLRYPLNSALLENVFASINQSISENALAEILPRTLVLQMLQVTLRYLLLGHGEFAVSLVAHADDRISNRQQTQTAVRPVRRIGRLDDLAIKDAEIHAVLSKAMAEVAGLRIDEDTEDEIFDFAKKILSLKPADAQDDPPMVSTLLPTPTLLVITIPPSSPLNIFLSTQDIKIYSLLNAYLLSIRRAGLHLSDLWKLTAHRRSYPTPLGPPRSASRAGQAALAARRSRDEYRTKRTRRHWTCASKALFMINELEGYLQGEVIQSSWSHLQRWLTGDDQNRPMSAKSSRPTTASSAGQTKMTDSSSGIPSSEKQAAPTDPRVLAQAHRAYLQALQSGLFLTDSVFVGALKTLLTQIDHLVALFSRLQKVWEGLDLQEDDGVVDAFSNYAQDSHEVLMEMDRTSDAINATIIELVDKVREVEKEKRSGIGHHALVEGLDSVELNASRFVPWQSRTVDRLVMKLDSLAARHEEDGEESEVVYDYDDE</sequence>
<feature type="region of interest" description="Disordered" evidence="7">
    <location>
        <begin position="483"/>
        <end position="513"/>
    </location>
</feature>
<comment type="subcellular location">
    <subcellularLocation>
        <location evidence="1 6">Cytoplasm</location>
        <location evidence="1 6">Cytoskeleton</location>
        <location evidence="1 6">Microtubule organizing center</location>
    </subcellularLocation>
</comment>
<dbReference type="EMBL" id="JAXLQG010000005">
    <property type="protein sequence ID" value="KAK5540025.1"/>
    <property type="molecule type" value="Genomic_DNA"/>
</dbReference>
<dbReference type="GO" id="GO:0005874">
    <property type="term" value="C:microtubule"/>
    <property type="evidence" value="ECO:0007669"/>
    <property type="project" value="UniProtKB-KW"/>
</dbReference>
<evidence type="ECO:0000313" key="11">
    <source>
        <dbReference type="Proteomes" id="UP001345827"/>
    </source>
</evidence>
<organism evidence="10 11">
    <name type="scientific">Vermiconidia calcicola</name>
    <dbReference type="NCBI Taxonomy" id="1690605"/>
    <lineage>
        <taxon>Eukaryota</taxon>
        <taxon>Fungi</taxon>
        <taxon>Dikarya</taxon>
        <taxon>Ascomycota</taxon>
        <taxon>Pezizomycotina</taxon>
        <taxon>Dothideomycetes</taxon>
        <taxon>Dothideomycetidae</taxon>
        <taxon>Mycosphaerellales</taxon>
        <taxon>Extremaceae</taxon>
        <taxon>Vermiconidia</taxon>
    </lineage>
</organism>
<feature type="compositionally biased region" description="Polar residues" evidence="7">
    <location>
        <begin position="558"/>
        <end position="590"/>
    </location>
</feature>
<dbReference type="PANTHER" id="PTHR19302">
    <property type="entry name" value="GAMMA TUBULIN COMPLEX PROTEIN"/>
    <property type="match status" value="1"/>
</dbReference>
<keyword evidence="5 6" id="KW-0206">Cytoskeleton</keyword>
<dbReference type="InterPro" id="IPR040457">
    <property type="entry name" value="GCP_C"/>
</dbReference>
<dbReference type="PANTHER" id="PTHR19302:SF27">
    <property type="entry name" value="GAMMA-TUBULIN COMPLEX COMPONENT 4"/>
    <property type="match status" value="1"/>
</dbReference>
<dbReference type="GO" id="GO:0000922">
    <property type="term" value="C:spindle pole"/>
    <property type="evidence" value="ECO:0007669"/>
    <property type="project" value="InterPro"/>
</dbReference>
<dbReference type="Gene3D" id="1.20.120.1900">
    <property type="entry name" value="Gamma-tubulin complex, C-terminal domain"/>
    <property type="match status" value="1"/>
</dbReference>
<gene>
    <name evidence="10" type="ORF">LTR25_003730</name>
</gene>
<dbReference type="InterPro" id="IPR041470">
    <property type="entry name" value="GCP_N"/>
</dbReference>
<name>A0AAV9QF29_9PEZI</name>
<dbReference type="Pfam" id="PF17681">
    <property type="entry name" value="GCP_N_terminal"/>
    <property type="match status" value="1"/>
</dbReference>
<dbReference type="GO" id="GO:0051011">
    <property type="term" value="F:microtubule minus-end binding"/>
    <property type="evidence" value="ECO:0007669"/>
    <property type="project" value="TreeGrafter"/>
</dbReference>
<evidence type="ECO:0000256" key="4">
    <source>
        <dbReference type="ARBA" id="ARBA00022701"/>
    </source>
</evidence>
<evidence type="ECO:0000256" key="7">
    <source>
        <dbReference type="SAM" id="MobiDB-lite"/>
    </source>
</evidence>
<feature type="domain" description="Gamma tubulin complex component C-terminal" evidence="8">
    <location>
        <begin position="317"/>
        <end position="740"/>
    </location>
</feature>
<keyword evidence="11" id="KW-1185">Reference proteome</keyword>
<evidence type="ECO:0000313" key="10">
    <source>
        <dbReference type="EMBL" id="KAK5540025.1"/>
    </source>
</evidence>
<dbReference type="GO" id="GO:0000930">
    <property type="term" value="C:gamma-tubulin complex"/>
    <property type="evidence" value="ECO:0007669"/>
    <property type="project" value="TreeGrafter"/>
</dbReference>
<keyword evidence="3 6" id="KW-0963">Cytoplasm</keyword>
<feature type="compositionally biased region" description="Low complexity" evidence="7">
    <location>
        <begin position="490"/>
        <end position="502"/>
    </location>
</feature>
<evidence type="ECO:0000256" key="5">
    <source>
        <dbReference type="ARBA" id="ARBA00023212"/>
    </source>
</evidence>
<reference evidence="10 11" key="1">
    <citation type="submission" date="2023-06" db="EMBL/GenBank/DDBJ databases">
        <title>Black Yeasts Isolated from many extreme environments.</title>
        <authorList>
            <person name="Coleine C."/>
            <person name="Stajich J.E."/>
            <person name="Selbmann L."/>
        </authorList>
    </citation>
    <scope>NUCLEOTIDE SEQUENCE [LARGE SCALE GENOMIC DNA]</scope>
    <source>
        <strain evidence="10 11">CCFEE 5887</strain>
    </source>
</reference>
<dbReference type="GO" id="GO:0000278">
    <property type="term" value="P:mitotic cell cycle"/>
    <property type="evidence" value="ECO:0007669"/>
    <property type="project" value="TreeGrafter"/>
</dbReference>
<proteinExistence type="inferred from homology"/>
<evidence type="ECO:0000256" key="1">
    <source>
        <dbReference type="ARBA" id="ARBA00004267"/>
    </source>
</evidence>
<dbReference type="GO" id="GO:0051225">
    <property type="term" value="P:spindle assembly"/>
    <property type="evidence" value="ECO:0007669"/>
    <property type="project" value="TreeGrafter"/>
</dbReference>
<comment type="caution">
    <text evidence="10">The sequence shown here is derived from an EMBL/GenBank/DDBJ whole genome shotgun (WGS) entry which is preliminary data.</text>
</comment>
<dbReference type="Proteomes" id="UP001345827">
    <property type="component" value="Unassembled WGS sequence"/>
</dbReference>
<dbReference type="AlphaFoldDB" id="A0AAV9QF29"/>
<feature type="region of interest" description="Disordered" evidence="7">
    <location>
        <begin position="555"/>
        <end position="598"/>
    </location>
</feature>
<evidence type="ECO:0000256" key="6">
    <source>
        <dbReference type="RuleBase" id="RU363050"/>
    </source>
</evidence>
<dbReference type="InterPro" id="IPR007259">
    <property type="entry name" value="GCP"/>
</dbReference>
<dbReference type="Pfam" id="PF04130">
    <property type="entry name" value="GCP_C_terminal"/>
    <property type="match status" value="1"/>
</dbReference>
<evidence type="ECO:0000259" key="8">
    <source>
        <dbReference type="Pfam" id="PF04130"/>
    </source>
</evidence>
<dbReference type="InterPro" id="IPR042241">
    <property type="entry name" value="GCP_C_sf"/>
</dbReference>
<evidence type="ECO:0000256" key="3">
    <source>
        <dbReference type="ARBA" id="ARBA00022490"/>
    </source>
</evidence>
<evidence type="ECO:0000256" key="2">
    <source>
        <dbReference type="ARBA" id="ARBA00010337"/>
    </source>
</evidence>
<protein>
    <recommendedName>
        <fullName evidence="6">Spindle pole body component</fullName>
    </recommendedName>
</protein>
<dbReference type="GO" id="GO:0051321">
    <property type="term" value="P:meiotic cell cycle"/>
    <property type="evidence" value="ECO:0007669"/>
    <property type="project" value="TreeGrafter"/>
</dbReference>
<dbReference type="GO" id="GO:0031122">
    <property type="term" value="P:cytoplasmic microtubule organization"/>
    <property type="evidence" value="ECO:0007669"/>
    <property type="project" value="TreeGrafter"/>
</dbReference>
<evidence type="ECO:0000259" key="9">
    <source>
        <dbReference type="Pfam" id="PF17681"/>
    </source>
</evidence>
<dbReference type="GO" id="GO:0007020">
    <property type="term" value="P:microtubule nucleation"/>
    <property type="evidence" value="ECO:0007669"/>
    <property type="project" value="InterPro"/>
</dbReference>
<feature type="domain" description="Gamma tubulin complex component protein N-terminal" evidence="9">
    <location>
        <begin position="2"/>
        <end position="263"/>
    </location>
</feature>
<accession>A0AAV9QF29</accession>
<dbReference type="GO" id="GO:0043015">
    <property type="term" value="F:gamma-tubulin binding"/>
    <property type="evidence" value="ECO:0007669"/>
    <property type="project" value="InterPro"/>
</dbReference>
<comment type="similarity">
    <text evidence="2 6">Belongs to the TUBGCP family.</text>
</comment>
<keyword evidence="4 6" id="KW-0493">Microtubule</keyword>